<organism evidence="6">
    <name type="scientific">Physcomitrium patens</name>
    <name type="common">Spreading-leaved earth moss</name>
    <name type="synonym">Physcomitrella patens</name>
    <dbReference type="NCBI Taxonomy" id="3218"/>
    <lineage>
        <taxon>Eukaryota</taxon>
        <taxon>Viridiplantae</taxon>
        <taxon>Streptophyta</taxon>
        <taxon>Embryophyta</taxon>
        <taxon>Bryophyta</taxon>
        <taxon>Bryophytina</taxon>
        <taxon>Bryopsida</taxon>
        <taxon>Funariidae</taxon>
        <taxon>Funariales</taxon>
        <taxon>Funariaceae</taxon>
        <taxon>Physcomitrium</taxon>
    </lineage>
</organism>
<feature type="region of interest" description="Disordered" evidence="4">
    <location>
        <begin position="388"/>
        <end position="488"/>
    </location>
</feature>
<dbReference type="InterPro" id="IPR031307">
    <property type="entry name" value="Ninja_fam"/>
</dbReference>
<dbReference type="EnsemblPlants" id="Pp3c1_21980V3.3">
    <property type="protein sequence ID" value="Pp3c1_21980V3.3"/>
    <property type="gene ID" value="Pp3c1_21980"/>
</dbReference>
<gene>
    <name evidence="7" type="primary">LOC112289286</name>
    <name evidence="6" type="ORF">PHYPA_000978</name>
</gene>
<feature type="compositionally biased region" description="Basic and acidic residues" evidence="4">
    <location>
        <begin position="69"/>
        <end position="93"/>
    </location>
</feature>
<feature type="compositionally biased region" description="Polar residues" evidence="4">
    <location>
        <begin position="1"/>
        <end position="17"/>
    </location>
</feature>
<keyword evidence="3" id="KW-0539">Nucleus</keyword>
<dbReference type="RefSeq" id="XP_024390180.1">
    <property type="nucleotide sequence ID" value="XM_024534412.2"/>
</dbReference>
<evidence type="ECO:0000259" key="5">
    <source>
        <dbReference type="Pfam" id="PF16135"/>
    </source>
</evidence>
<evidence type="ECO:0000313" key="7">
    <source>
        <dbReference type="EnsemblPlants" id="Pp3c1_21980V3.1"/>
    </source>
</evidence>
<dbReference type="EnsemblPlants" id="Pp3c1_21980V3.2">
    <property type="protein sequence ID" value="Pp3c1_21980V3.2"/>
    <property type="gene ID" value="Pp3c1_21980"/>
</dbReference>
<dbReference type="InterPro" id="IPR032308">
    <property type="entry name" value="TDBD"/>
</dbReference>
<proteinExistence type="inferred from homology"/>
<dbReference type="EnsemblPlants" id="Pp3c1_21980V3.1">
    <property type="protein sequence ID" value="Pp3c1_21980V3.1"/>
    <property type="gene ID" value="Pp3c1_21980"/>
</dbReference>
<name>A0A2K1L969_PHYPA</name>
<feature type="compositionally biased region" description="Gly residues" evidence="4">
    <location>
        <begin position="509"/>
        <end position="559"/>
    </location>
</feature>
<evidence type="ECO:0000256" key="3">
    <source>
        <dbReference type="ARBA" id="ARBA00023242"/>
    </source>
</evidence>
<dbReference type="GeneID" id="112289286"/>
<dbReference type="GO" id="GO:0005634">
    <property type="term" value="C:nucleus"/>
    <property type="evidence" value="ECO:0000318"/>
    <property type="project" value="GO_Central"/>
</dbReference>
<reference evidence="6 8" key="1">
    <citation type="journal article" date="2008" name="Science">
        <title>The Physcomitrella genome reveals evolutionary insights into the conquest of land by plants.</title>
        <authorList>
            <person name="Rensing S."/>
            <person name="Lang D."/>
            <person name="Zimmer A."/>
            <person name="Terry A."/>
            <person name="Salamov A."/>
            <person name="Shapiro H."/>
            <person name="Nishiyama T."/>
            <person name="Perroud P.-F."/>
            <person name="Lindquist E."/>
            <person name="Kamisugi Y."/>
            <person name="Tanahashi T."/>
            <person name="Sakakibara K."/>
            <person name="Fujita T."/>
            <person name="Oishi K."/>
            <person name="Shin-I T."/>
            <person name="Kuroki Y."/>
            <person name="Toyoda A."/>
            <person name="Suzuki Y."/>
            <person name="Hashimoto A."/>
            <person name="Yamaguchi K."/>
            <person name="Sugano A."/>
            <person name="Kohara Y."/>
            <person name="Fujiyama A."/>
            <person name="Anterola A."/>
            <person name="Aoki S."/>
            <person name="Ashton N."/>
            <person name="Barbazuk W.B."/>
            <person name="Barker E."/>
            <person name="Bennetzen J."/>
            <person name="Bezanilla M."/>
            <person name="Blankenship R."/>
            <person name="Cho S.H."/>
            <person name="Dutcher S."/>
            <person name="Estelle M."/>
            <person name="Fawcett J.A."/>
            <person name="Gundlach H."/>
            <person name="Hanada K."/>
            <person name="Heyl A."/>
            <person name="Hicks K.A."/>
            <person name="Hugh J."/>
            <person name="Lohr M."/>
            <person name="Mayer K."/>
            <person name="Melkozernov A."/>
            <person name="Murata T."/>
            <person name="Nelson D."/>
            <person name="Pils B."/>
            <person name="Prigge M."/>
            <person name="Reiss B."/>
            <person name="Renner T."/>
            <person name="Rombauts S."/>
            <person name="Rushton P."/>
            <person name="Sanderfoot A."/>
            <person name="Schween G."/>
            <person name="Shiu S.-H."/>
            <person name="Stueber K."/>
            <person name="Theodoulou F.L."/>
            <person name="Tu H."/>
            <person name="Van de Peer Y."/>
            <person name="Verrier P.J."/>
            <person name="Waters E."/>
            <person name="Wood A."/>
            <person name="Yang L."/>
            <person name="Cove D."/>
            <person name="Cuming A."/>
            <person name="Hasebe M."/>
            <person name="Lucas S."/>
            <person name="Mishler D.B."/>
            <person name="Reski R."/>
            <person name="Grigoriev I."/>
            <person name="Quatrano R.S."/>
            <person name="Boore J.L."/>
        </authorList>
    </citation>
    <scope>NUCLEOTIDE SEQUENCE [LARGE SCALE GENOMIC DNA]</scope>
    <source>
        <strain evidence="7 8">cv. Gransden 2004</strain>
    </source>
</reference>
<dbReference type="Proteomes" id="UP000006727">
    <property type="component" value="Chromosome 1"/>
</dbReference>
<dbReference type="EMBL" id="ABEU02000001">
    <property type="protein sequence ID" value="PNR62554.1"/>
    <property type="molecule type" value="Genomic_DNA"/>
</dbReference>
<feature type="region of interest" description="Disordered" evidence="4">
    <location>
        <begin position="196"/>
        <end position="285"/>
    </location>
</feature>
<comment type="subcellular location">
    <subcellularLocation>
        <location evidence="1">Nucleus</location>
    </subcellularLocation>
</comment>
<sequence>MSKENSMSSPAESQDASQHGGEGGGLTAFRRPGSSSWMHHNWEGSPGMGGAGAAKAKVESMHGVGGGDGRTESGEQASESRRGVEKARDRGAKESSSGSGMHMEAVNENRKGGCGSPGVVPMEKMDVDASGEGRHAGSASRQEMDPAARAMGNGQMDPGWIQRTMGVQMSGYQLAAMMESKRENAAKMMSSFGGMARRGDGGADRAGGGAGAGASGSGEAERSAKKSRGSNQTSSGGTESSDGKDEKTNNGARMEQGDAEALSSPAGANGAVESRSNPANGVMGPDRSAMAMMSMPFPAGGGFPMMPGPFPFPMPVASGGGAGGVPFSMPFPFPYVMQFGAVPANPGDGNQEQRAHGVMASPFQVALPPGYPAFQIQTAEGGAGWAGAVVRPHVSPPESPPRSGAGKSGQAGSVREDERRGGRGAGKGNEHGRSRNASPGGECDPQGLVKASSMGSGAFNRLRTSAGASSSPLGPQSAMSRSKSDAVGLRREGMVGSAFASLGAESHAGGSGGQGSGQGMQSGGSKGGSGVGTPGRGEGGGCRGAAGAGDEGGGCGAGSGSAEQAEGAAVESASAGDEDVKRPQSSGVWRQGSSASLEGVGGHEASSLRPGIAAGQQFGGTGSPPDLPWVTCNGTISGVLYRVEKGQVRIVCACHGRHMTPAEFVQHAGCGEIQNPEKAIVVAPTVLSQQAASAQA</sequence>
<dbReference type="Gramene" id="Pp3c1_21980V3.1">
    <property type="protein sequence ID" value="Pp3c1_21980V3.1"/>
    <property type="gene ID" value="Pp3c1_21980"/>
</dbReference>
<dbReference type="EnsemblPlants" id="Pp3c1_21980V3.4">
    <property type="protein sequence ID" value="Pp3c1_21980V3.4"/>
    <property type="gene ID" value="Pp3c1_21980"/>
</dbReference>
<dbReference type="GO" id="GO:0007165">
    <property type="term" value="P:signal transduction"/>
    <property type="evidence" value="ECO:0007669"/>
    <property type="project" value="InterPro"/>
</dbReference>
<feature type="compositionally biased region" description="Polar residues" evidence="4">
    <location>
        <begin position="583"/>
        <end position="596"/>
    </location>
</feature>
<dbReference type="PANTHER" id="PTHR31413">
    <property type="entry name" value="AFP HOMOLOG 2"/>
    <property type="match status" value="1"/>
</dbReference>
<reference evidence="6 8" key="2">
    <citation type="journal article" date="2018" name="Plant J.">
        <title>The Physcomitrella patens chromosome-scale assembly reveals moss genome structure and evolution.</title>
        <authorList>
            <person name="Lang D."/>
            <person name="Ullrich K.K."/>
            <person name="Murat F."/>
            <person name="Fuchs J."/>
            <person name="Jenkins J."/>
            <person name="Haas F.B."/>
            <person name="Piednoel M."/>
            <person name="Gundlach H."/>
            <person name="Van Bel M."/>
            <person name="Meyberg R."/>
            <person name="Vives C."/>
            <person name="Morata J."/>
            <person name="Symeonidi A."/>
            <person name="Hiss M."/>
            <person name="Muchero W."/>
            <person name="Kamisugi Y."/>
            <person name="Saleh O."/>
            <person name="Blanc G."/>
            <person name="Decker E.L."/>
            <person name="van Gessel N."/>
            <person name="Grimwood J."/>
            <person name="Hayes R.D."/>
            <person name="Graham S.W."/>
            <person name="Gunter L.E."/>
            <person name="McDaniel S.F."/>
            <person name="Hoernstein S.N.W."/>
            <person name="Larsson A."/>
            <person name="Li F.W."/>
            <person name="Perroud P.F."/>
            <person name="Phillips J."/>
            <person name="Ranjan P."/>
            <person name="Rokshar D.S."/>
            <person name="Rothfels C.J."/>
            <person name="Schneider L."/>
            <person name="Shu S."/>
            <person name="Stevenson D.W."/>
            <person name="Thummler F."/>
            <person name="Tillich M."/>
            <person name="Villarreal Aguilar J.C."/>
            <person name="Widiez T."/>
            <person name="Wong G.K."/>
            <person name="Wymore A."/>
            <person name="Zhang Y."/>
            <person name="Zimmer A.D."/>
            <person name="Quatrano R.S."/>
            <person name="Mayer K.F.X."/>
            <person name="Goodstein D."/>
            <person name="Casacuberta J.M."/>
            <person name="Vandepoele K."/>
            <person name="Reski R."/>
            <person name="Cuming A.C."/>
            <person name="Tuskan G.A."/>
            <person name="Maumus F."/>
            <person name="Salse J."/>
            <person name="Schmutz J."/>
            <person name="Rensing S.A."/>
        </authorList>
    </citation>
    <scope>NUCLEOTIDE SEQUENCE [LARGE SCALE GENOMIC DNA]</scope>
    <source>
        <strain evidence="7 8">cv. Gransden 2004</strain>
    </source>
</reference>
<feature type="compositionally biased region" description="Low complexity" evidence="4">
    <location>
        <begin position="560"/>
        <end position="575"/>
    </location>
</feature>
<feature type="region of interest" description="Disordered" evidence="4">
    <location>
        <begin position="1"/>
        <end position="124"/>
    </location>
</feature>
<dbReference type="STRING" id="3218.A0A2K1L969"/>
<accession>A0A2K1L969</accession>
<dbReference type="Gramene" id="Pp3c1_21980V3.2">
    <property type="protein sequence ID" value="Pp3c1_21980V3.2"/>
    <property type="gene ID" value="Pp3c1_21980"/>
</dbReference>
<evidence type="ECO:0000313" key="8">
    <source>
        <dbReference type="Proteomes" id="UP000006727"/>
    </source>
</evidence>
<dbReference type="OrthoDB" id="1936656at2759"/>
<feature type="compositionally biased region" description="Gly residues" evidence="4">
    <location>
        <begin position="204"/>
        <end position="216"/>
    </location>
</feature>
<dbReference type="PANTHER" id="PTHR31413:SF12">
    <property type="entry name" value="AFP HOMOLOG 2"/>
    <property type="match status" value="1"/>
</dbReference>
<dbReference type="RefSeq" id="XP_024390153.1">
    <property type="nucleotide sequence ID" value="XM_024534385.2"/>
</dbReference>
<evidence type="ECO:0000313" key="6">
    <source>
        <dbReference type="EMBL" id="PNR62554.1"/>
    </source>
</evidence>
<dbReference type="AlphaFoldDB" id="A0A2K1L969"/>
<dbReference type="Gramene" id="Pp3c1_21980V3.4">
    <property type="protein sequence ID" value="Pp3c1_21980V3.4"/>
    <property type="gene ID" value="Pp3c1_21980"/>
</dbReference>
<feature type="region of interest" description="Disordered" evidence="4">
    <location>
        <begin position="504"/>
        <end position="625"/>
    </location>
</feature>
<protein>
    <recommendedName>
        <fullName evidence="5">Tify domain-containing protein</fullName>
    </recommendedName>
</protein>
<dbReference type="Pfam" id="PF16135">
    <property type="entry name" value="TDBD"/>
    <property type="match status" value="1"/>
</dbReference>
<comment type="similarity">
    <text evidence="2">Belongs to the Ninja family.</text>
</comment>
<dbReference type="GO" id="GO:0045892">
    <property type="term" value="P:negative regulation of DNA-templated transcription"/>
    <property type="evidence" value="ECO:0000318"/>
    <property type="project" value="GO_Central"/>
</dbReference>
<feature type="compositionally biased region" description="Polar residues" evidence="4">
    <location>
        <begin position="229"/>
        <end position="240"/>
    </location>
</feature>
<reference evidence="7" key="3">
    <citation type="submission" date="2020-12" db="UniProtKB">
        <authorList>
            <consortium name="EnsemblPlants"/>
        </authorList>
    </citation>
    <scope>IDENTIFICATION</scope>
</reference>
<evidence type="ECO:0000256" key="4">
    <source>
        <dbReference type="SAM" id="MobiDB-lite"/>
    </source>
</evidence>
<evidence type="ECO:0000256" key="1">
    <source>
        <dbReference type="ARBA" id="ARBA00004123"/>
    </source>
</evidence>
<feature type="compositionally biased region" description="Polar residues" evidence="4">
    <location>
        <begin position="462"/>
        <end position="481"/>
    </location>
</feature>
<dbReference type="RefSeq" id="XP_024390171.1">
    <property type="nucleotide sequence ID" value="XM_024534403.2"/>
</dbReference>
<feature type="domain" description="Tify" evidence="5">
    <location>
        <begin position="649"/>
        <end position="681"/>
    </location>
</feature>
<evidence type="ECO:0000256" key="2">
    <source>
        <dbReference type="ARBA" id="ARBA00006081"/>
    </source>
</evidence>
<keyword evidence="8" id="KW-1185">Reference proteome</keyword>
<dbReference type="Gramene" id="Pp3c1_21980V3.3">
    <property type="protein sequence ID" value="Pp3c1_21980V3.3"/>
    <property type="gene ID" value="Pp3c1_21980"/>
</dbReference>